<proteinExistence type="predicted"/>
<dbReference type="PRINTS" id="PR00344">
    <property type="entry name" value="BCTRLSENSOR"/>
</dbReference>
<dbReference type="CDD" id="cd00130">
    <property type="entry name" value="PAS"/>
    <property type="match status" value="1"/>
</dbReference>
<dbReference type="CDD" id="cd00082">
    <property type="entry name" value="HisKA"/>
    <property type="match status" value="1"/>
</dbReference>
<keyword evidence="3" id="KW-0597">Phosphoprotein</keyword>
<dbReference type="InterPro" id="IPR036097">
    <property type="entry name" value="HisK_dim/P_sf"/>
</dbReference>
<dbReference type="PANTHER" id="PTHR43065:SF10">
    <property type="entry name" value="PEROXIDE STRESS-ACTIVATED HISTIDINE KINASE MAK3"/>
    <property type="match status" value="1"/>
</dbReference>
<keyword evidence="7" id="KW-0067">ATP-binding</keyword>
<dbReference type="EMBL" id="BFAV01000092">
    <property type="protein sequence ID" value="GBF33272.1"/>
    <property type="molecule type" value="Genomic_DNA"/>
</dbReference>
<protein>
    <recommendedName>
        <fullName evidence="2">histidine kinase</fullName>
        <ecNumber evidence="2">2.7.13.3</ecNumber>
    </recommendedName>
</protein>
<reference evidence="12" key="1">
    <citation type="submission" date="2018-02" db="EMBL/GenBank/DDBJ databases">
        <title>Genome sequence of Desulfocucumis palustris strain NAW-5.</title>
        <authorList>
            <person name="Watanabe M."/>
            <person name="Kojima H."/>
            <person name="Fukui M."/>
        </authorList>
    </citation>
    <scope>NUCLEOTIDE SEQUENCE [LARGE SCALE GENOMIC DNA]</scope>
    <source>
        <strain evidence="12">NAW-5</strain>
    </source>
</reference>
<dbReference type="SUPFAM" id="SSF47384">
    <property type="entry name" value="Homodimeric domain of signal transducing histidine kinase"/>
    <property type="match status" value="1"/>
</dbReference>
<gene>
    <name evidence="11" type="ORF">DCCM_2371</name>
</gene>
<accession>A0A2L2XB24</accession>
<evidence type="ECO:0000256" key="3">
    <source>
        <dbReference type="ARBA" id="ARBA00022553"/>
    </source>
</evidence>
<keyword evidence="4" id="KW-0808">Transferase</keyword>
<dbReference type="InterPro" id="IPR035965">
    <property type="entry name" value="PAS-like_dom_sf"/>
</dbReference>
<evidence type="ECO:0000256" key="9">
    <source>
        <dbReference type="SAM" id="Phobius"/>
    </source>
</evidence>
<keyword evidence="9" id="KW-1133">Transmembrane helix</keyword>
<dbReference type="InterPro" id="IPR000014">
    <property type="entry name" value="PAS"/>
</dbReference>
<comment type="caution">
    <text evidence="11">The sequence shown here is derived from an EMBL/GenBank/DDBJ whole genome shotgun (WGS) entry which is preliminary data.</text>
</comment>
<dbReference type="InterPro" id="IPR005467">
    <property type="entry name" value="His_kinase_dom"/>
</dbReference>
<dbReference type="InterPro" id="IPR003594">
    <property type="entry name" value="HATPase_dom"/>
</dbReference>
<dbReference type="GO" id="GO:0000155">
    <property type="term" value="F:phosphorelay sensor kinase activity"/>
    <property type="evidence" value="ECO:0007669"/>
    <property type="project" value="InterPro"/>
</dbReference>
<dbReference type="Proteomes" id="UP000239549">
    <property type="component" value="Unassembled WGS sequence"/>
</dbReference>
<evidence type="ECO:0000259" key="10">
    <source>
        <dbReference type="PROSITE" id="PS50109"/>
    </source>
</evidence>
<evidence type="ECO:0000256" key="5">
    <source>
        <dbReference type="ARBA" id="ARBA00022741"/>
    </source>
</evidence>
<dbReference type="Gene3D" id="1.10.287.130">
    <property type="match status" value="1"/>
</dbReference>
<evidence type="ECO:0000256" key="6">
    <source>
        <dbReference type="ARBA" id="ARBA00022777"/>
    </source>
</evidence>
<dbReference type="Pfam" id="PF08448">
    <property type="entry name" value="PAS_4"/>
    <property type="match status" value="1"/>
</dbReference>
<feature type="transmembrane region" description="Helical" evidence="9">
    <location>
        <begin position="199"/>
        <end position="219"/>
    </location>
</feature>
<keyword evidence="5" id="KW-0547">Nucleotide-binding</keyword>
<dbReference type="AlphaFoldDB" id="A0A2L2XB24"/>
<evidence type="ECO:0000256" key="4">
    <source>
        <dbReference type="ARBA" id="ARBA00022679"/>
    </source>
</evidence>
<keyword evidence="12" id="KW-1185">Reference proteome</keyword>
<dbReference type="InterPro" id="IPR003661">
    <property type="entry name" value="HisK_dim/P_dom"/>
</dbReference>
<dbReference type="GO" id="GO:0005524">
    <property type="term" value="F:ATP binding"/>
    <property type="evidence" value="ECO:0007669"/>
    <property type="project" value="UniProtKB-KW"/>
</dbReference>
<keyword evidence="9" id="KW-0812">Transmembrane</keyword>
<feature type="domain" description="Histidine kinase" evidence="10">
    <location>
        <begin position="404"/>
        <end position="610"/>
    </location>
</feature>
<dbReference type="Gene3D" id="3.30.565.10">
    <property type="entry name" value="Histidine kinase-like ATPase, C-terminal domain"/>
    <property type="match status" value="1"/>
</dbReference>
<dbReference type="PANTHER" id="PTHR43065">
    <property type="entry name" value="SENSOR HISTIDINE KINASE"/>
    <property type="match status" value="1"/>
</dbReference>
<organism evidence="11 12">
    <name type="scientific">Desulfocucumis palustris</name>
    <dbReference type="NCBI Taxonomy" id="1898651"/>
    <lineage>
        <taxon>Bacteria</taxon>
        <taxon>Bacillati</taxon>
        <taxon>Bacillota</taxon>
        <taxon>Clostridia</taxon>
        <taxon>Eubacteriales</taxon>
        <taxon>Desulfocucumaceae</taxon>
        <taxon>Desulfocucumis</taxon>
    </lineage>
</organism>
<dbReference type="SMART" id="SM00387">
    <property type="entry name" value="HATPase_c"/>
    <property type="match status" value="1"/>
</dbReference>
<evidence type="ECO:0000256" key="8">
    <source>
        <dbReference type="ARBA" id="ARBA00023012"/>
    </source>
</evidence>
<comment type="catalytic activity">
    <reaction evidence="1">
        <text>ATP + protein L-histidine = ADP + protein N-phospho-L-histidine.</text>
        <dbReference type="EC" id="2.7.13.3"/>
    </reaction>
</comment>
<dbReference type="SUPFAM" id="SSF55785">
    <property type="entry name" value="PYP-like sensor domain (PAS domain)"/>
    <property type="match status" value="1"/>
</dbReference>
<evidence type="ECO:0000256" key="1">
    <source>
        <dbReference type="ARBA" id="ARBA00000085"/>
    </source>
</evidence>
<dbReference type="InterPro" id="IPR013656">
    <property type="entry name" value="PAS_4"/>
</dbReference>
<feature type="transmembrane region" description="Helical" evidence="9">
    <location>
        <begin position="15"/>
        <end position="38"/>
    </location>
</feature>
<name>A0A2L2XB24_9FIRM</name>
<evidence type="ECO:0000256" key="2">
    <source>
        <dbReference type="ARBA" id="ARBA00012438"/>
    </source>
</evidence>
<keyword evidence="9" id="KW-0472">Membrane</keyword>
<sequence length="621" mass="69790">MKIKIKKPNIKYEGFINQLLILIVVLLLIPIVLTFYLFHMVHSTQLGMINNQRKVLEEVLDHLDKKLDRPFDSMLVDLKVQNLPKRDQEKALNQALRPILDEVAQKYPGVDIGYYSKEFDVILDGDNQHLNENFSERRKRNFDDTLETKNLVFNILGQAENGQLEAYQPLVKDGKVIGAVWAIKNINQIYRTVGEIQQVVYVIIFIGAILAFTGAFVLINKFARTVSDIKKGLNIMGNDPTYVIPRATGELGEITDAVNEMFSKLVNMQNYNEIILTSLEDGIITVDRGERIISLNQAARNLLNLDGSCLGQKIDEVFPGESPFIYYLRKTRSENRPFKDLDVIFGNGGDEARHLLLSTSTMVNVRGEQVDTLLHFRDITEIVRLQENMNRQQRLASLGKLVAGVAHEIRSPLTSITGYIQFWTRGHVPSPKSLGIVNREMNRLSAMTDKLLEFARPSRAVLEECDLNGLVKRLVQFFADAHSGGEMEISYSYRESLPPARIDSGQIEQVLSNILYNAYQATDGRGRLEISTGYDAERDMLEVTVRDDGCGIPDDVLPKMFEPFFTTKSKGTGLGLAIAYEIMEAHNGLIQVDSELGRGTTVKIYLPTANRGESNAAGADS</sequence>
<dbReference type="RefSeq" id="WP_231702687.1">
    <property type="nucleotide sequence ID" value="NZ_BFAV01000092.1"/>
</dbReference>
<dbReference type="InterPro" id="IPR004358">
    <property type="entry name" value="Sig_transdc_His_kin-like_C"/>
</dbReference>
<dbReference type="Gene3D" id="3.30.450.20">
    <property type="entry name" value="PAS domain"/>
    <property type="match status" value="1"/>
</dbReference>
<evidence type="ECO:0000313" key="11">
    <source>
        <dbReference type="EMBL" id="GBF33272.1"/>
    </source>
</evidence>
<keyword evidence="8" id="KW-0902">Two-component regulatory system</keyword>
<dbReference type="SUPFAM" id="SSF55874">
    <property type="entry name" value="ATPase domain of HSP90 chaperone/DNA topoisomerase II/histidine kinase"/>
    <property type="match status" value="1"/>
</dbReference>
<dbReference type="NCBIfam" id="NF008468">
    <property type="entry name" value="PRK11360.1"/>
    <property type="match status" value="1"/>
</dbReference>
<dbReference type="InterPro" id="IPR036890">
    <property type="entry name" value="HATPase_C_sf"/>
</dbReference>
<dbReference type="EC" id="2.7.13.3" evidence="2"/>
<dbReference type="PROSITE" id="PS50109">
    <property type="entry name" value="HIS_KIN"/>
    <property type="match status" value="1"/>
</dbReference>
<dbReference type="Pfam" id="PF02518">
    <property type="entry name" value="HATPase_c"/>
    <property type="match status" value="1"/>
</dbReference>
<keyword evidence="6 11" id="KW-0418">Kinase</keyword>
<evidence type="ECO:0000256" key="7">
    <source>
        <dbReference type="ARBA" id="ARBA00022840"/>
    </source>
</evidence>
<evidence type="ECO:0000313" key="12">
    <source>
        <dbReference type="Proteomes" id="UP000239549"/>
    </source>
</evidence>
<dbReference type="Pfam" id="PF00512">
    <property type="entry name" value="HisKA"/>
    <property type="match status" value="1"/>
</dbReference>
<dbReference type="SMART" id="SM00388">
    <property type="entry name" value="HisKA"/>
    <property type="match status" value="1"/>
</dbReference>